<proteinExistence type="predicted"/>
<sequence length="241" mass="25128">MSAAGLTSKLRRARLRASGAAVERARKLLGIYLDTADQHRVPRDELLRSMADGVPAVRIGGAELEAQAGDPEGIAARAACRAGCAFCCILAGEDGAVISQAEARQLHAALAPLAGAASGRDWHPRACPALDPETRTCRAYAARPMICRSYLSTDAEACEAVSKGLPAEGPGVLSAQSVYLACLAFARALLGRDAVASYGLARVAEGALAEESAETSLAAARHKPRVLEDELKRLSGATPRR</sequence>
<accession>A0ABW3ZIP8</accession>
<gene>
    <name evidence="1" type="ORF">ACFQ4E_10905</name>
</gene>
<dbReference type="Proteomes" id="UP001597135">
    <property type="component" value="Unassembled WGS sequence"/>
</dbReference>
<evidence type="ECO:0000313" key="2">
    <source>
        <dbReference type="Proteomes" id="UP001597135"/>
    </source>
</evidence>
<dbReference type="RefSeq" id="WP_386803430.1">
    <property type="nucleotide sequence ID" value="NZ_JBHTMU010000016.1"/>
</dbReference>
<comment type="caution">
    <text evidence="1">The sequence shown here is derived from an EMBL/GenBank/DDBJ whole genome shotgun (WGS) entry which is preliminary data.</text>
</comment>
<dbReference type="EMBL" id="JBHTMU010000016">
    <property type="protein sequence ID" value="MFD1342930.1"/>
    <property type="molecule type" value="Genomic_DNA"/>
</dbReference>
<dbReference type="Pfam" id="PF03692">
    <property type="entry name" value="CxxCxxCC"/>
    <property type="match status" value="1"/>
</dbReference>
<reference evidence="2" key="1">
    <citation type="journal article" date="2019" name="Int. J. Syst. Evol. Microbiol.">
        <title>The Global Catalogue of Microorganisms (GCM) 10K type strain sequencing project: providing services to taxonomists for standard genome sequencing and annotation.</title>
        <authorList>
            <consortium name="The Broad Institute Genomics Platform"/>
            <consortium name="The Broad Institute Genome Sequencing Center for Infectious Disease"/>
            <person name="Wu L."/>
            <person name="Ma J."/>
        </authorList>
    </citation>
    <scope>NUCLEOTIDE SEQUENCE [LARGE SCALE GENOMIC DNA]</scope>
    <source>
        <strain evidence="2">CCUG 62953</strain>
    </source>
</reference>
<keyword evidence="2" id="KW-1185">Reference proteome</keyword>
<protein>
    <submittedName>
        <fullName evidence="1">YkgJ family cysteine cluster protein</fullName>
    </submittedName>
</protein>
<name>A0ABW3ZIP8_9RHOB</name>
<evidence type="ECO:0000313" key="1">
    <source>
        <dbReference type="EMBL" id="MFD1342930.1"/>
    </source>
</evidence>
<organism evidence="1 2">
    <name type="scientific">Litorisediminicola beolgyonensis</name>
    <dbReference type="NCBI Taxonomy" id="1173614"/>
    <lineage>
        <taxon>Bacteria</taxon>
        <taxon>Pseudomonadati</taxon>
        <taxon>Pseudomonadota</taxon>
        <taxon>Alphaproteobacteria</taxon>
        <taxon>Rhodobacterales</taxon>
        <taxon>Paracoccaceae</taxon>
        <taxon>Litorisediminicola</taxon>
    </lineage>
</organism>
<dbReference type="InterPro" id="IPR005358">
    <property type="entry name" value="Puta_zinc/iron-chelating_dom"/>
</dbReference>